<dbReference type="PANTHER" id="PTHR35011:SF4">
    <property type="entry name" value="SLL1102 PROTEIN"/>
    <property type="match status" value="1"/>
</dbReference>
<reference evidence="12" key="1">
    <citation type="journal article" date="2019" name="Int. J. Syst. Evol. Microbiol.">
        <title>The Global Catalogue of Microorganisms (GCM) 10K type strain sequencing project: providing services to taxonomists for standard genome sequencing and annotation.</title>
        <authorList>
            <consortium name="The Broad Institute Genomics Platform"/>
            <consortium name="The Broad Institute Genome Sequencing Center for Infectious Disease"/>
            <person name="Wu L."/>
            <person name="Ma J."/>
        </authorList>
    </citation>
    <scope>NUCLEOTIDE SEQUENCE [LARGE SCALE GENOMIC DNA]</scope>
    <source>
        <strain evidence="12">CGMCC 1.15304</strain>
    </source>
</reference>
<feature type="transmembrane region" description="Helical" evidence="9">
    <location>
        <begin position="137"/>
        <end position="166"/>
    </location>
</feature>
<organism evidence="11 12">
    <name type="scientific">Kordiimonas lipolytica</name>
    <dbReference type="NCBI Taxonomy" id="1662421"/>
    <lineage>
        <taxon>Bacteria</taxon>
        <taxon>Pseudomonadati</taxon>
        <taxon>Pseudomonadota</taxon>
        <taxon>Alphaproteobacteria</taxon>
        <taxon>Kordiimonadales</taxon>
        <taxon>Kordiimonadaceae</taxon>
        <taxon>Kordiimonas</taxon>
    </lineage>
</organism>
<evidence type="ECO:0000256" key="5">
    <source>
        <dbReference type="ARBA" id="ARBA00022692"/>
    </source>
</evidence>
<dbReference type="PANTHER" id="PTHR35011">
    <property type="entry name" value="2,3-DIKETO-L-GULONATE TRAP TRANSPORTER SMALL PERMEASE PROTEIN YIAM"/>
    <property type="match status" value="1"/>
</dbReference>
<name>A0ABV8UG99_9PROT</name>
<keyword evidence="7 9" id="KW-0472">Membrane</keyword>
<evidence type="ECO:0000256" key="7">
    <source>
        <dbReference type="ARBA" id="ARBA00023136"/>
    </source>
</evidence>
<keyword evidence="3" id="KW-1003">Cell membrane</keyword>
<dbReference type="Pfam" id="PF04290">
    <property type="entry name" value="DctQ"/>
    <property type="match status" value="1"/>
</dbReference>
<proteinExistence type="inferred from homology"/>
<keyword evidence="4 9" id="KW-0997">Cell inner membrane</keyword>
<evidence type="ECO:0000256" key="6">
    <source>
        <dbReference type="ARBA" id="ARBA00022989"/>
    </source>
</evidence>
<evidence type="ECO:0000256" key="9">
    <source>
        <dbReference type="RuleBase" id="RU369079"/>
    </source>
</evidence>
<evidence type="ECO:0000259" key="10">
    <source>
        <dbReference type="Pfam" id="PF04290"/>
    </source>
</evidence>
<evidence type="ECO:0000313" key="11">
    <source>
        <dbReference type="EMBL" id="MFC4349645.1"/>
    </source>
</evidence>
<evidence type="ECO:0000256" key="1">
    <source>
        <dbReference type="ARBA" id="ARBA00004429"/>
    </source>
</evidence>
<comment type="subcellular location">
    <subcellularLocation>
        <location evidence="1 9">Cell inner membrane</location>
        <topology evidence="1 9">Multi-pass membrane protein</topology>
    </subcellularLocation>
</comment>
<keyword evidence="12" id="KW-1185">Reference proteome</keyword>
<feature type="transmembrane region" description="Helical" evidence="9">
    <location>
        <begin position="21"/>
        <end position="43"/>
    </location>
</feature>
<feature type="domain" description="Tripartite ATP-independent periplasmic transporters DctQ component" evidence="10">
    <location>
        <begin position="29"/>
        <end position="162"/>
    </location>
</feature>
<comment type="function">
    <text evidence="9">Part of the tripartite ATP-independent periplasmic (TRAP) transport system.</text>
</comment>
<keyword evidence="6 9" id="KW-1133">Transmembrane helix</keyword>
<comment type="subunit">
    <text evidence="9">The complex comprises the extracytoplasmic solute receptor protein and the two transmembrane proteins.</text>
</comment>
<dbReference type="RefSeq" id="WP_068144842.1">
    <property type="nucleotide sequence ID" value="NZ_JBHSCR010000035.1"/>
</dbReference>
<protein>
    <recommendedName>
        <fullName evidence="9">TRAP transporter small permease protein</fullName>
    </recommendedName>
</protein>
<dbReference type="EMBL" id="JBHSCR010000035">
    <property type="protein sequence ID" value="MFC4349645.1"/>
    <property type="molecule type" value="Genomic_DNA"/>
</dbReference>
<accession>A0ABV8UG99</accession>
<evidence type="ECO:0000256" key="3">
    <source>
        <dbReference type="ARBA" id="ARBA00022475"/>
    </source>
</evidence>
<comment type="similarity">
    <text evidence="8 9">Belongs to the TRAP transporter small permease family.</text>
</comment>
<evidence type="ECO:0000256" key="8">
    <source>
        <dbReference type="ARBA" id="ARBA00038436"/>
    </source>
</evidence>
<keyword evidence="2 9" id="KW-0813">Transport</keyword>
<dbReference type="InterPro" id="IPR055348">
    <property type="entry name" value="DctQ"/>
</dbReference>
<comment type="caution">
    <text evidence="11">The sequence shown here is derived from an EMBL/GenBank/DDBJ whole genome shotgun (WGS) entry which is preliminary data.</text>
</comment>
<dbReference type="InterPro" id="IPR007387">
    <property type="entry name" value="TRAP_DctQ"/>
</dbReference>
<evidence type="ECO:0000256" key="2">
    <source>
        <dbReference type="ARBA" id="ARBA00022448"/>
    </source>
</evidence>
<evidence type="ECO:0000256" key="4">
    <source>
        <dbReference type="ARBA" id="ARBA00022519"/>
    </source>
</evidence>
<evidence type="ECO:0000313" key="12">
    <source>
        <dbReference type="Proteomes" id="UP001595776"/>
    </source>
</evidence>
<sequence>MERLLSFSAKLERVSSAIGRLSAWAIIALILVIMSDVVLRRWFVIGSTKLQELEWHLHGFLFLMSLGWAYTRNAHVRIELVSERLQARTRAWIELFGCLLFLLPYVGAVLWFGYDYVSYSWAYNEASASPTGLPDRWIIKSAIVVGFGVLGIAALARLAQAIVFLFGRADQSERTPFSHVEPHLGDS</sequence>
<dbReference type="Proteomes" id="UP001595776">
    <property type="component" value="Unassembled WGS sequence"/>
</dbReference>
<feature type="transmembrane region" description="Helical" evidence="9">
    <location>
        <begin position="55"/>
        <end position="71"/>
    </location>
</feature>
<keyword evidence="5 9" id="KW-0812">Transmembrane</keyword>
<gene>
    <name evidence="11" type="ORF">ACFO5Q_17475</name>
</gene>
<feature type="transmembrane region" description="Helical" evidence="9">
    <location>
        <begin position="92"/>
        <end position="114"/>
    </location>
</feature>